<keyword evidence="1" id="KW-0175">Coiled coil</keyword>
<dbReference type="OrthoDB" id="19160at2759"/>
<feature type="compositionally biased region" description="Basic residues" evidence="2">
    <location>
        <begin position="1414"/>
        <end position="1427"/>
    </location>
</feature>
<evidence type="ECO:0000256" key="1">
    <source>
        <dbReference type="SAM" id="Coils"/>
    </source>
</evidence>
<evidence type="ECO:0000313" key="4">
    <source>
        <dbReference type="Proteomes" id="UP000695562"/>
    </source>
</evidence>
<sequence length="1576" mass="181227">MAPVTKTNNATPPKPVVETLDLFDCNQDTEKIFQFLLHSQLPEETLLSIGKGFLDTRKEPQYAIKLCEKIQESLLVKQKELEDVRNLINKENKTKAAINLEVSTKGAYATPTKDQQDILDKIQYNNSLFQFIPATLKPIFTQQQRSITDASLLMIKSAYFIYDDIIKTTITTVNKSTTKMDAEKDNKISKEYQAFTEVVYQALSPIILPNMALEVAQFLKDNNLVALCCDVIERIAKKINEQRQREKTTLTKSTLNLDQISSDIFTLAITAIQQAIGKFELKIKISPTQVTERERKELTSLTNGQLLSEMIEKLIPDYLQDPSGIISVGKKLLEQRHYDHVITVAERARAKLGSLQKEQFERKKLEKRINELKTDIQSIIKVGGVPTLQREELNRLTELTKVDAVLPAYVFITNQKYSEFILEIATLRIKSILEMKEAAKHKGGLDVMPQLEDTLDTIIDPKHIYDLAILLSNKGETDAAIKYGERCQKFISDLEKLRDTRLPLQLQLDALMNEEKVIRQAGNSLTKAKQDKVLELQETISALPEWPYFGELYKRFQYDGLNLDIVKVMITCVLQNKKKLEDSKDKELKNRVNLQVSTLVTMCLEKFQDPAYLLKFANHMKDSKEEKVLNQVITQVFKRCQELEDQRVERKTMTSKLHSIIDQLAKGNINPKVYQELEKQKKKIEKDIEKLPIWPHYAQLDVEFQYDQTKFEASTILVKGVLETMNLVEEKLRKKKLHNLENINEEELLKEKEVLQQSLKNSLYLCLDNVKDPKSISQLAHDLGDNHLPLFLEIANYLHKDLSVNYIKAMEFKNNQNLYQVLNEELQELSKMKKEMSDEDLELLEKVQSKVKDVSFPYLNTYIEGHTLHSKLISKTIHLSLVNRAALIARSNNSDMTQKEIDAEMKQCNENIEKGFQNLSLYLEAPDVFLTILKDLSAKKEYQRVASVGRLAFTKLSFFRDFQQKVTNRDELKKTLSEERTLCIKQRKRMPTDKHKQLRDIIVEEKTNILLASFYKANLDDLALSLGNVLIKSATEEKAMIEAQSDQDDLRSLAAQRKKLTENINATVKFVVHHIKNIEALIKFANDLFTNKEYSLVLQVGYIIEDILEEKKKVIEEKEDLLKESKTLQQKFLHTTDMAERAKIQPLIDQVLTAHKNIIPTHTYEEIKDLTLKITKIMIDSANFEDLGDVLRAQIIISFKIDTTPEKWDQIRNLSSEEEWEATKKELVVFVMQREENIDSKIELLMKDGLFEQCIEIFPHPSLEEDELDTQLNLLESLYDAIDQYQFELLTSVLPIVQKYAKRCYQEWKPEKLDTLFDSVQRRFPIEIKDMFEKATEMILVNILQSQYPIFLGMMKSFKNRMVKTLGLESLWTEFLEKFKKTHKGKKRLIQMVSFIGDAVWNIEAPNQGPTASGKKRSSTRNAHFGRGKTSVTPLKKIKVTSSTISSINPSSYSFGTPAATPSAFGTTTFGAKKTVAKKPRSDSDEDEDEDEVEEDFYKGDDDDDDEDMVDSEEEATPKKGVKKTSPSKKAKKADSDEDEDEDEEGDGDDSGYDSEGDGEDQSDLEHVEDDDEMSD</sequence>
<dbReference type="Proteomes" id="UP000695562">
    <property type="component" value="Unassembled WGS sequence"/>
</dbReference>
<evidence type="ECO:0000256" key="2">
    <source>
        <dbReference type="SAM" id="MobiDB-lite"/>
    </source>
</evidence>
<protein>
    <submittedName>
        <fullName evidence="3">Uncharacterized protein</fullName>
    </submittedName>
</protein>
<dbReference type="EMBL" id="AJWJ01000005">
    <property type="protein sequence ID" value="KAF2078405.1"/>
    <property type="molecule type" value="Genomic_DNA"/>
</dbReference>
<evidence type="ECO:0000313" key="3">
    <source>
        <dbReference type="EMBL" id="KAF2078405.1"/>
    </source>
</evidence>
<comment type="caution">
    <text evidence="3">The sequence shown here is derived from an EMBL/GenBank/DDBJ whole genome shotgun (WGS) entry which is preliminary data.</text>
</comment>
<organism evidence="3 4">
    <name type="scientific">Polysphondylium violaceum</name>
    <dbReference type="NCBI Taxonomy" id="133409"/>
    <lineage>
        <taxon>Eukaryota</taxon>
        <taxon>Amoebozoa</taxon>
        <taxon>Evosea</taxon>
        <taxon>Eumycetozoa</taxon>
        <taxon>Dictyostelia</taxon>
        <taxon>Dictyosteliales</taxon>
        <taxon>Dictyosteliaceae</taxon>
        <taxon>Polysphondylium</taxon>
    </lineage>
</organism>
<accession>A0A8J4V2J6</accession>
<feature type="compositionally biased region" description="Acidic residues" evidence="2">
    <location>
        <begin position="1484"/>
        <end position="1515"/>
    </location>
</feature>
<feature type="coiled-coil region" evidence="1">
    <location>
        <begin position="1104"/>
        <end position="1131"/>
    </location>
</feature>
<gene>
    <name evidence="3" type="ORF">CYY_000272</name>
</gene>
<feature type="coiled-coil region" evidence="1">
    <location>
        <begin position="812"/>
        <end position="842"/>
    </location>
</feature>
<keyword evidence="4" id="KW-1185">Reference proteome</keyword>
<feature type="compositionally biased region" description="Acidic residues" evidence="2">
    <location>
        <begin position="1536"/>
        <end position="1576"/>
    </location>
</feature>
<name>A0A8J4V2J6_9MYCE</name>
<feature type="coiled-coil region" evidence="1">
    <location>
        <begin position="355"/>
        <end position="382"/>
    </location>
</feature>
<proteinExistence type="predicted"/>
<feature type="compositionally biased region" description="Basic residues" evidence="2">
    <location>
        <begin position="1520"/>
        <end position="1532"/>
    </location>
</feature>
<feature type="region of interest" description="Disordered" evidence="2">
    <location>
        <begin position="1472"/>
        <end position="1576"/>
    </location>
</feature>
<feature type="region of interest" description="Disordered" evidence="2">
    <location>
        <begin position="1406"/>
        <end position="1429"/>
    </location>
</feature>
<reference evidence="3" key="1">
    <citation type="submission" date="2020-01" db="EMBL/GenBank/DDBJ databases">
        <title>Development of genomics and gene disruption for Polysphondylium violaceum indicates a role for the polyketide synthase stlB in stalk morphogenesis.</title>
        <authorList>
            <person name="Narita B."/>
            <person name="Kawabe Y."/>
            <person name="Kin K."/>
            <person name="Saito T."/>
            <person name="Gibbs R."/>
            <person name="Kuspa A."/>
            <person name="Muzny D."/>
            <person name="Queller D."/>
            <person name="Richards S."/>
            <person name="Strassman J."/>
            <person name="Sucgang R."/>
            <person name="Worley K."/>
            <person name="Schaap P."/>
        </authorList>
    </citation>
    <scope>NUCLEOTIDE SEQUENCE</scope>
    <source>
        <strain evidence="3">QSvi11</strain>
    </source>
</reference>